<keyword evidence="2" id="KW-1185">Reference proteome</keyword>
<accession>A0ABD2ZDC6</accession>
<organism evidence="1 2">
    <name type="scientific">Cinchona calisaya</name>
    <dbReference type="NCBI Taxonomy" id="153742"/>
    <lineage>
        <taxon>Eukaryota</taxon>
        <taxon>Viridiplantae</taxon>
        <taxon>Streptophyta</taxon>
        <taxon>Embryophyta</taxon>
        <taxon>Tracheophyta</taxon>
        <taxon>Spermatophyta</taxon>
        <taxon>Magnoliopsida</taxon>
        <taxon>eudicotyledons</taxon>
        <taxon>Gunneridae</taxon>
        <taxon>Pentapetalae</taxon>
        <taxon>asterids</taxon>
        <taxon>lamiids</taxon>
        <taxon>Gentianales</taxon>
        <taxon>Rubiaceae</taxon>
        <taxon>Cinchonoideae</taxon>
        <taxon>Cinchoneae</taxon>
        <taxon>Cinchona</taxon>
    </lineage>
</organism>
<protein>
    <submittedName>
        <fullName evidence="1">Uncharacterized protein</fullName>
    </submittedName>
</protein>
<reference evidence="1 2" key="1">
    <citation type="submission" date="2024-11" db="EMBL/GenBank/DDBJ databases">
        <title>A near-complete genome assembly of Cinchona calisaya.</title>
        <authorList>
            <person name="Lian D.C."/>
            <person name="Zhao X.W."/>
            <person name="Wei L."/>
        </authorList>
    </citation>
    <scope>NUCLEOTIDE SEQUENCE [LARGE SCALE GENOMIC DNA]</scope>
    <source>
        <tissue evidence="1">Nenye</tissue>
    </source>
</reference>
<gene>
    <name evidence="1" type="ORF">ACH5RR_023723</name>
</gene>
<proteinExistence type="predicted"/>
<dbReference type="EMBL" id="JBJUIK010000010">
    <property type="protein sequence ID" value="KAL3516821.1"/>
    <property type="molecule type" value="Genomic_DNA"/>
</dbReference>
<dbReference type="Proteomes" id="UP001630127">
    <property type="component" value="Unassembled WGS sequence"/>
</dbReference>
<name>A0ABD2ZDC6_9GENT</name>
<dbReference type="AlphaFoldDB" id="A0ABD2ZDC6"/>
<sequence length="104" mass="11402">MRLAHLVGEDEIGIWLTARKKSGVRDLSRGKEAKDKGGKWRRGLRSKRIGRGGRFGLDWDGGGKWRKLTKNSLLVEHGGTATNVTPEATTSGCCLIEKKAEISV</sequence>
<evidence type="ECO:0000313" key="1">
    <source>
        <dbReference type="EMBL" id="KAL3516821.1"/>
    </source>
</evidence>
<comment type="caution">
    <text evidence="1">The sequence shown here is derived from an EMBL/GenBank/DDBJ whole genome shotgun (WGS) entry which is preliminary data.</text>
</comment>
<evidence type="ECO:0000313" key="2">
    <source>
        <dbReference type="Proteomes" id="UP001630127"/>
    </source>
</evidence>